<proteinExistence type="predicted"/>
<dbReference type="InterPro" id="IPR029063">
    <property type="entry name" value="SAM-dependent_MTases_sf"/>
</dbReference>
<dbReference type="Proteomes" id="UP000282551">
    <property type="component" value="Chromosome"/>
</dbReference>
<sequence length="243" mass="25739">MEIGGSACRACGSAGLQPVLAHDGLTLVLCPDCGLAQLPTRADEADAAVGPPCRPRGPTRAEDVTQAVRTADAADLLRGETVRHFGGAHGGSWLPLLTAMGMRTVYGGPADVVVDSFGAMHDRGQRAAIAQLAAATAPAGVLLMQFDPVAENLRRGEWDMLSRNHFAYYSLTSLSRLLAAEQMSVVAAWKLDLHGGTTMLAAVHASQWPVDAEVSRMLTEEHQLGVASGDGFEDLRRRSGRDR</sequence>
<dbReference type="Gene3D" id="3.40.50.150">
    <property type="entry name" value="Vaccinia Virus protein VP39"/>
    <property type="match status" value="1"/>
</dbReference>
<keyword evidence="2" id="KW-1185">Reference proteome</keyword>
<keyword evidence="1" id="KW-0489">Methyltransferase</keyword>
<reference evidence="1 2" key="1">
    <citation type="submission" date="2018-12" db="EMBL/GenBank/DDBJ databases">
        <authorList>
            <consortium name="Pathogen Informatics"/>
        </authorList>
    </citation>
    <scope>NUCLEOTIDE SEQUENCE [LARGE SCALE GENOMIC DNA]</scope>
    <source>
        <strain evidence="1 2">NCTC10485</strain>
    </source>
</reference>
<evidence type="ECO:0000313" key="2">
    <source>
        <dbReference type="Proteomes" id="UP000282551"/>
    </source>
</evidence>
<protein>
    <submittedName>
        <fullName evidence="1">Methyltransferase type 12</fullName>
    </submittedName>
</protein>
<dbReference type="EMBL" id="LR134355">
    <property type="protein sequence ID" value="VEG49753.1"/>
    <property type="molecule type" value="Genomic_DNA"/>
</dbReference>
<dbReference type="GO" id="GO:0008168">
    <property type="term" value="F:methyltransferase activity"/>
    <property type="evidence" value="ECO:0007669"/>
    <property type="project" value="UniProtKB-KW"/>
</dbReference>
<evidence type="ECO:0000313" key="1">
    <source>
        <dbReference type="EMBL" id="VEG49753.1"/>
    </source>
</evidence>
<accession>A0A3S4RJN1</accession>
<dbReference type="AlphaFoldDB" id="A0A3S4RJN1"/>
<organism evidence="1 2">
    <name type="scientific">Mycolicibacterium chitae</name>
    <name type="common">Mycobacterium chitae</name>
    <dbReference type="NCBI Taxonomy" id="1792"/>
    <lineage>
        <taxon>Bacteria</taxon>
        <taxon>Bacillati</taxon>
        <taxon>Actinomycetota</taxon>
        <taxon>Actinomycetes</taxon>
        <taxon>Mycobacteriales</taxon>
        <taxon>Mycobacteriaceae</taxon>
        <taxon>Mycolicibacterium</taxon>
    </lineage>
</organism>
<dbReference type="SUPFAM" id="SSF53335">
    <property type="entry name" value="S-adenosyl-L-methionine-dependent methyltransferases"/>
    <property type="match status" value="1"/>
</dbReference>
<keyword evidence="1" id="KW-0808">Transferase</keyword>
<gene>
    <name evidence="1" type="ORF">NCTC10485_04065</name>
</gene>
<name>A0A3S4RJN1_MYCCI</name>
<dbReference type="GO" id="GO:0032259">
    <property type="term" value="P:methylation"/>
    <property type="evidence" value="ECO:0007669"/>
    <property type="project" value="UniProtKB-KW"/>
</dbReference>